<dbReference type="Pfam" id="PF14028">
    <property type="entry name" value="Lant_dehydr_C"/>
    <property type="match status" value="1"/>
</dbReference>
<evidence type="ECO:0000313" key="3">
    <source>
        <dbReference type="EMBL" id="GLH71923.1"/>
    </source>
</evidence>
<organism evidence="3 4">
    <name type="scientific">Geothrix limicola</name>
    <dbReference type="NCBI Taxonomy" id="2927978"/>
    <lineage>
        <taxon>Bacteria</taxon>
        <taxon>Pseudomonadati</taxon>
        <taxon>Acidobacteriota</taxon>
        <taxon>Holophagae</taxon>
        <taxon>Holophagales</taxon>
        <taxon>Holophagaceae</taxon>
        <taxon>Geothrix</taxon>
    </lineage>
</organism>
<evidence type="ECO:0000259" key="2">
    <source>
        <dbReference type="Pfam" id="PF14028"/>
    </source>
</evidence>
<dbReference type="EMBL" id="BSDE01000001">
    <property type="protein sequence ID" value="GLH71923.1"/>
    <property type="molecule type" value="Genomic_DNA"/>
</dbReference>
<feature type="domain" description="Lantibiotic dehydratase N-terminal" evidence="1">
    <location>
        <begin position="18"/>
        <end position="666"/>
    </location>
</feature>
<dbReference type="InterPro" id="IPR023809">
    <property type="entry name" value="Thiopep_bacteriocin_synth_dom"/>
</dbReference>
<comment type="caution">
    <text evidence="3">The sequence shown here is derived from an EMBL/GenBank/DDBJ whole genome shotgun (WGS) entry which is preliminary data.</text>
</comment>
<accession>A0ABQ5QBZ5</accession>
<sequence>MEEDRNALRQRLRQLIQDGAVREAVALASPDLASRLEAWQDGSMEPTAARRLEWALLKYLSRMSHRATPFGLFAGVSLGSWTSTSRLSVPAWREGRKVMRLDWGVLESAVDRLEQEADVRNLLTYRPNSSLYARGGWYRYLERRPSGKGQERSYHLEAVEATAHLDVVLQQAREGARLVDLTSSLAHRMAVDPAEARSFLEQVIEARFLCGNLHPPLTCPDPMGWVTALLRSDPTAGHRAEALEAVARDLETAREAPIGTQPQGYGGLAASLAGLGISPETKDVLQVDLFRPVTDLTLSPLVQRALEDGAETLRRLTPPPAEGPLDRFRVAFLDRYGARWMPLLEVLDEESGLGFDGGLPLDSPLLEGLAFPSASRPRLLSRRDQFLLKQIHRWHDTRIWELSDADVEALENPDPPRFPPSFAALTSLAADSPETLDRGTFQFWMEQYSGPTAARWLGRFASGDPGLEQVLKDHLRKEEAACPEALFAEVVHVPEGRMGNVLARPALRVYEIPFLATPGVSDEKTILPSDLRVTVRGGRVVLASARLGREVVPRLSSAHNFAHGPVVYRFLARLQDQDGRPGGWSWGALSEQPFLPRVSCGRHVLSKARWRIEAAELKSALDDSREGAWGAFQALRERRGLPRFVVLNDADNGLLVDLDRVLWVEALHHLVSGRPFFLLTECFPDPGQALVTSPEGALAHELVIPFEAASPDRPGLGPLPEAQQDSGARAYPPGSEWLYLKLYCGAASADRLLVELEPFLRATQAQGLWDRWHFIRYRDPEHHLRLRFHGVPGRLLAELLPLVHGHLKEPLAQGLLWKWQVDTFEPELERYGGPHGFALAEAWFFEDSGRVLEHLVAGPTMEARWRSGFVGVDAIWAALGLDLRERKDLAQASREAFRKEFGDTGETVVQIGAKFRNLRKDLERAFQDAAEGATASGSLARIREAIEQGLIQEDRISLASSLAHMHLNRLFRDNPREQEWVLMEFLARMYESRMARQPAPC</sequence>
<reference evidence="3 4" key="1">
    <citation type="journal article" date="2023" name="Antonie Van Leeuwenhoek">
        <title>Mesoterricola silvestris gen. nov., sp. nov., Mesoterricola sediminis sp. nov., Geothrix oryzae sp. nov., Geothrix edaphica sp. nov., Geothrix rubra sp. nov., and Geothrix limicola sp. nov., six novel members of Acidobacteriota isolated from soils.</title>
        <authorList>
            <person name="Itoh H."/>
            <person name="Sugisawa Y."/>
            <person name="Mise K."/>
            <person name="Xu Z."/>
            <person name="Kuniyasu M."/>
            <person name="Ushijima N."/>
            <person name="Kawano K."/>
            <person name="Kobayashi E."/>
            <person name="Shiratori Y."/>
            <person name="Masuda Y."/>
            <person name="Senoo K."/>
        </authorList>
    </citation>
    <scope>NUCLEOTIDE SEQUENCE [LARGE SCALE GENOMIC DNA]</scope>
    <source>
        <strain evidence="3 4">Red804</strain>
    </source>
</reference>
<dbReference type="Pfam" id="PF04738">
    <property type="entry name" value="Lant_dehydr_N"/>
    <property type="match status" value="1"/>
</dbReference>
<proteinExistence type="predicted"/>
<dbReference type="InterPro" id="IPR006827">
    <property type="entry name" value="Lant_deHydtase_N"/>
</dbReference>
<gene>
    <name evidence="3" type="ORF">GETHLI_04250</name>
</gene>
<dbReference type="NCBIfam" id="TIGR03891">
    <property type="entry name" value="thiopep_ocin"/>
    <property type="match status" value="1"/>
</dbReference>
<evidence type="ECO:0000259" key="1">
    <source>
        <dbReference type="Pfam" id="PF04738"/>
    </source>
</evidence>
<dbReference type="Proteomes" id="UP001165069">
    <property type="component" value="Unassembled WGS sequence"/>
</dbReference>
<evidence type="ECO:0000313" key="4">
    <source>
        <dbReference type="Proteomes" id="UP001165069"/>
    </source>
</evidence>
<keyword evidence="4" id="KW-1185">Reference proteome</keyword>
<protein>
    <submittedName>
        <fullName evidence="3">Lantibiotic dehydratase</fullName>
    </submittedName>
</protein>
<name>A0ABQ5QBZ5_9BACT</name>
<feature type="domain" description="Thiopeptide-type bacteriocin biosynthesis" evidence="2">
    <location>
        <begin position="737"/>
        <end position="990"/>
    </location>
</feature>